<feature type="transmembrane region" description="Helical" evidence="2">
    <location>
        <begin position="42"/>
        <end position="61"/>
    </location>
</feature>
<feature type="region of interest" description="Disordered" evidence="1">
    <location>
        <begin position="176"/>
        <end position="276"/>
    </location>
</feature>
<geneLocation type="plasmid" evidence="3">
    <name>pDson02</name>
</geneLocation>
<reference evidence="3" key="1">
    <citation type="submission" date="2024-06" db="EMBL/GenBank/DDBJ databases">
        <title>Draft Genome Sequence of Deinococcus sonorensis Type Strain KR-87, a Biofilm Producing Representative of the Genus Deinococcus.</title>
        <authorList>
            <person name="Boren L.S."/>
            <person name="Grosso R.A."/>
            <person name="Hugenberg-Cox A.N."/>
            <person name="Hill J.T.E."/>
            <person name="Albert C.M."/>
            <person name="Tuohy J.M."/>
        </authorList>
    </citation>
    <scope>NUCLEOTIDE SEQUENCE</scope>
    <source>
        <strain evidence="3">KR-87</strain>
        <plasmid evidence="3">pDson02</plasmid>
    </source>
</reference>
<accession>A0AAU7UFZ1</accession>
<sequence>MLTKPFVTVMILLLLLAYLGALAVSTAHLSQLYALFNAELPYWVSIGLAVALEAVAFLFSIISTSLGRRAGPWAAWASTSALLLVWGGNGYAMRLAAPTQPLAVVLAASCFVPVCTLFAGKVLGGLFGLLDELNGEKVEVTRHRVSAPITSAALTRPELGGPVVVRNLIDIDRSALQQGGERRSPTPVEVTLPVGPQADDRTATATRREPDTAPARLAQDLSAPSVDTPSQPLARLDAAPLDVPSLDHPASVPESGHAPSHSVPESSQSAAVRASHQPKKILDVAGVGELSDQAIQRVGLSREALSNLAQLVQLGQPPTTRARLLSAEQAVLTWAYVTAGTNQDANVTVSKTALAAELGLDNKEWVVRDVAKSVKTILTAFGKSSVVNPGSAKTPHVQVAGQQGNRPEAGPGGDSSLPSSKLPMSTSPSGSEEP</sequence>
<feature type="region of interest" description="Disordered" evidence="1">
    <location>
        <begin position="388"/>
        <end position="434"/>
    </location>
</feature>
<evidence type="ECO:0000256" key="1">
    <source>
        <dbReference type="SAM" id="MobiDB-lite"/>
    </source>
</evidence>
<gene>
    <name evidence="3" type="ORF">ABOD76_20675</name>
</gene>
<keyword evidence="2" id="KW-1133">Transmembrane helix</keyword>
<feature type="transmembrane region" description="Helical" evidence="2">
    <location>
        <begin position="73"/>
        <end position="92"/>
    </location>
</feature>
<keyword evidence="2" id="KW-0812">Transmembrane</keyword>
<dbReference type="KEGG" id="dsc:ABOD76_20675"/>
<proteinExistence type="predicted"/>
<keyword evidence="2" id="KW-0472">Membrane</keyword>
<evidence type="ECO:0000256" key="2">
    <source>
        <dbReference type="SAM" id="Phobius"/>
    </source>
</evidence>
<dbReference type="RefSeq" id="WP_350245615.1">
    <property type="nucleotide sequence ID" value="NZ_CP158300.1"/>
</dbReference>
<keyword evidence="3" id="KW-0614">Plasmid</keyword>
<evidence type="ECO:0000313" key="3">
    <source>
        <dbReference type="EMBL" id="XBV87466.1"/>
    </source>
</evidence>
<feature type="compositionally biased region" description="Polar residues" evidence="1">
    <location>
        <begin position="416"/>
        <end position="434"/>
    </location>
</feature>
<dbReference type="EMBL" id="CP158300">
    <property type="protein sequence ID" value="XBV87466.1"/>
    <property type="molecule type" value="Genomic_DNA"/>
</dbReference>
<dbReference type="AlphaFoldDB" id="A0AAU7UFZ1"/>
<feature type="compositionally biased region" description="Basic and acidic residues" evidence="1">
    <location>
        <begin position="198"/>
        <end position="211"/>
    </location>
</feature>
<protein>
    <submittedName>
        <fullName evidence="3">Uncharacterized protein</fullName>
    </submittedName>
</protein>
<organism evidence="3">
    <name type="scientific">Deinococcus sonorensis KR-87</name>
    <dbReference type="NCBI Taxonomy" id="694439"/>
    <lineage>
        <taxon>Bacteria</taxon>
        <taxon>Thermotogati</taxon>
        <taxon>Deinococcota</taxon>
        <taxon>Deinococci</taxon>
        <taxon>Deinococcales</taxon>
        <taxon>Deinococcaceae</taxon>
        <taxon>Deinococcus</taxon>
    </lineage>
</organism>
<name>A0AAU7UFZ1_9DEIO</name>
<feature type="transmembrane region" description="Helical" evidence="2">
    <location>
        <begin position="104"/>
        <end position="130"/>
    </location>
</feature>